<accession>A0A367JKN7</accession>
<dbReference type="Pfam" id="PF14938">
    <property type="entry name" value="SNAP"/>
    <property type="match status" value="1"/>
</dbReference>
<keyword evidence="11" id="KW-1185">Reference proteome</keyword>
<dbReference type="PANTHER" id="PTHR13768">
    <property type="entry name" value="SOLUBLE NSF ATTACHMENT PROTEIN SNAP"/>
    <property type="match status" value="1"/>
</dbReference>
<keyword evidence="6" id="KW-0472">Membrane</keyword>
<dbReference type="PANTHER" id="PTHR13768:SF2">
    <property type="entry name" value="GAMMA-SOLUBLE NSF ATTACHMENT PROTEIN"/>
    <property type="match status" value="1"/>
</dbReference>
<comment type="subcellular location">
    <subcellularLocation>
        <location evidence="1">Membrane</location>
        <topology evidence="1">Peripheral membrane protein</topology>
    </subcellularLocation>
</comment>
<evidence type="ECO:0000256" key="9">
    <source>
        <dbReference type="SAM" id="MobiDB-lite"/>
    </source>
</evidence>
<dbReference type="OrthoDB" id="9984275at2759"/>
<keyword evidence="5" id="KW-0653">Protein transport</keyword>
<feature type="region of interest" description="Disordered" evidence="9">
    <location>
        <begin position="166"/>
        <end position="191"/>
    </location>
</feature>
<evidence type="ECO:0000313" key="10">
    <source>
        <dbReference type="EMBL" id="RCH90493.1"/>
    </source>
</evidence>
<dbReference type="EMBL" id="PJQM01003149">
    <property type="protein sequence ID" value="RCH90493.1"/>
    <property type="molecule type" value="Genomic_DNA"/>
</dbReference>
<dbReference type="SUPFAM" id="SSF48452">
    <property type="entry name" value="TPR-like"/>
    <property type="match status" value="1"/>
</dbReference>
<gene>
    <name evidence="10" type="ORF">CU098_003140</name>
</gene>
<dbReference type="AlphaFoldDB" id="A0A367JKN7"/>
<dbReference type="InterPro" id="IPR011990">
    <property type="entry name" value="TPR-like_helical_dom_sf"/>
</dbReference>
<dbReference type="Proteomes" id="UP000253551">
    <property type="component" value="Unassembled WGS sequence"/>
</dbReference>
<dbReference type="STRING" id="4846.A0A367JKN7"/>
<evidence type="ECO:0000313" key="11">
    <source>
        <dbReference type="Proteomes" id="UP000253551"/>
    </source>
</evidence>
<proteinExistence type="inferred from homology"/>
<name>A0A367JKN7_RHIST</name>
<evidence type="ECO:0000256" key="7">
    <source>
        <dbReference type="ARBA" id="ARBA00040047"/>
    </source>
</evidence>
<dbReference type="GO" id="GO:0006886">
    <property type="term" value="P:intracellular protein transport"/>
    <property type="evidence" value="ECO:0007669"/>
    <property type="project" value="InterPro"/>
</dbReference>
<dbReference type="GO" id="GO:0016192">
    <property type="term" value="P:vesicle-mediated transport"/>
    <property type="evidence" value="ECO:0007669"/>
    <property type="project" value="UniProtKB-KW"/>
</dbReference>
<evidence type="ECO:0000256" key="8">
    <source>
        <dbReference type="ARBA" id="ARBA00042485"/>
    </source>
</evidence>
<protein>
    <recommendedName>
        <fullName evidence="7">Gamma-soluble NSF attachment protein</fullName>
    </recommendedName>
    <alternativeName>
        <fullName evidence="8">N-ethylmaleimide-sensitive factor attachment protein gamma</fullName>
    </alternativeName>
</protein>
<dbReference type="GO" id="GO:0005774">
    <property type="term" value="C:vacuolar membrane"/>
    <property type="evidence" value="ECO:0007669"/>
    <property type="project" value="TreeGrafter"/>
</dbReference>
<comment type="caution">
    <text evidence="10">The sequence shown here is derived from an EMBL/GenBank/DDBJ whole genome shotgun (WGS) entry which is preliminary data.</text>
</comment>
<evidence type="ECO:0000256" key="6">
    <source>
        <dbReference type="ARBA" id="ARBA00023136"/>
    </source>
</evidence>
<reference evidence="10 11" key="1">
    <citation type="journal article" date="2018" name="G3 (Bethesda)">
        <title>Phylogenetic and Phylogenomic Definition of Rhizopus Species.</title>
        <authorList>
            <person name="Gryganskyi A.P."/>
            <person name="Golan J."/>
            <person name="Dolatabadi S."/>
            <person name="Mondo S."/>
            <person name="Robb S."/>
            <person name="Idnurm A."/>
            <person name="Muszewska A."/>
            <person name="Steczkiewicz K."/>
            <person name="Masonjones S."/>
            <person name="Liao H.L."/>
            <person name="Gajdeczka M.T."/>
            <person name="Anike F."/>
            <person name="Vuek A."/>
            <person name="Anishchenko I.M."/>
            <person name="Voigt K."/>
            <person name="de Hoog G.S."/>
            <person name="Smith M.E."/>
            <person name="Heitman J."/>
            <person name="Vilgalys R."/>
            <person name="Stajich J.E."/>
        </authorList>
    </citation>
    <scope>NUCLEOTIDE SEQUENCE [LARGE SCALE GENOMIC DNA]</scope>
    <source>
        <strain evidence="10 11">LSU 92-RS-03</strain>
    </source>
</reference>
<sequence>NVDVNASFDMYSKACTLYEQEDRGRFAMEIYKKAISLLVRNKKYDKAIEMLKREIQVLQKLSSRTHLYKANLSILVLVLAVGDDVEAGKQFSSMCGQDAGFAHSEEAEISEDLLRAYDQRDQELLERTVRVQHMTFLDNEIVKLARLLTVPGEVLTQKHSAYRNEPEIEPYGNKMPANNMMEDEDEDEGLR</sequence>
<comment type="similarity">
    <text evidence="2">Belongs to the SNAP family.</text>
</comment>
<dbReference type="InterPro" id="IPR000744">
    <property type="entry name" value="NSF_attach"/>
</dbReference>
<organism evidence="10 11">
    <name type="scientific">Rhizopus stolonifer</name>
    <name type="common">Rhizopus nigricans</name>
    <dbReference type="NCBI Taxonomy" id="4846"/>
    <lineage>
        <taxon>Eukaryota</taxon>
        <taxon>Fungi</taxon>
        <taxon>Fungi incertae sedis</taxon>
        <taxon>Mucoromycota</taxon>
        <taxon>Mucoromycotina</taxon>
        <taxon>Mucoromycetes</taxon>
        <taxon>Mucorales</taxon>
        <taxon>Mucorineae</taxon>
        <taxon>Rhizopodaceae</taxon>
        <taxon>Rhizopus</taxon>
    </lineage>
</organism>
<evidence type="ECO:0000256" key="4">
    <source>
        <dbReference type="ARBA" id="ARBA00022892"/>
    </source>
</evidence>
<evidence type="ECO:0000256" key="3">
    <source>
        <dbReference type="ARBA" id="ARBA00022448"/>
    </source>
</evidence>
<dbReference type="GO" id="GO:0005483">
    <property type="term" value="F:soluble NSF attachment protein activity"/>
    <property type="evidence" value="ECO:0007669"/>
    <property type="project" value="TreeGrafter"/>
</dbReference>
<keyword evidence="3" id="KW-0813">Transport</keyword>
<evidence type="ECO:0000256" key="2">
    <source>
        <dbReference type="ARBA" id="ARBA00010050"/>
    </source>
</evidence>
<feature type="non-terminal residue" evidence="10">
    <location>
        <position position="1"/>
    </location>
</feature>
<keyword evidence="4" id="KW-0931">ER-Golgi transport</keyword>
<evidence type="ECO:0000256" key="1">
    <source>
        <dbReference type="ARBA" id="ARBA00004170"/>
    </source>
</evidence>
<dbReference type="Gene3D" id="1.25.40.10">
    <property type="entry name" value="Tetratricopeptide repeat domain"/>
    <property type="match status" value="1"/>
</dbReference>
<dbReference type="GO" id="GO:0031201">
    <property type="term" value="C:SNARE complex"/>
    <property type="evidence" value="ECO:0007669"/>
    <property type="project" value="TreeGrafter"/>
</dbReference>
<dbReference type="GO" id="GO:0019905">
    <property type="term" value="F:syntaxin binding"/>
    <property type="evidence" value="ECO:0007669"/>
    <property type="project" value="TreeGrafter"/>
</dbReference>
<evidence type="ECO:0000256" key="5">
    <source>
        <dbReference type="ARBA" id="ARBA00022927"/>
    </source>
</evidence>
<feature type="compositionally biased region" description="Acidic residues" evidence="9">
    <location>
        <begin position="181"/>
        <end position="191"/>
    </location>
</feature>